<name>A0ABY6J3T3_9BACT</name>
<accession>A0ABY6J3T3</accession>
<feature type="signal peptide" evidence="1">
    <location>
        <begin position="1"/>
        <end position="16"/>
    </location>
</feature>
<evidence type="ECO:0000313" key="2">
    <source>
        <dbReference type="EMBL" id="UYQ94325.1"/>
    </source>
</evidence>
<reference evidence="2" key="1">
    <citation type="submission" date="2022-10" db="EMBL/GenBank/DDBJ databases">
        <title>Chitinophaga sp. nov., isolated from soil.</title>
        <authorList>
            <person name="Jeon C.O."/>
        </authorList>
    </citation>
    <scope>NUCLEOTIDE SEQUENCE</scope>
    <source>
        <strain evidence="2">R8</strain>
    </source>
</reference>
<dbReference type="PROSITE" id="PS51257">
    <property type="entry name" value="PROKAR_LIPOPROTEIN"/>
    <property type="match status" value="1"/>
</dbReference>
<organism evidence="2 3">
    <name type="scientific">Chitinophaga horti</name>
    <dbReference type="NCBI Taxonomy" id="2920382"/>
    <lineage>
        <taxon>Bacteria</taxon>
        <taxon>Pseudomonadati</taxon>
        <taxon>Bacteroidota</taxon>
        <taxon>Chitinophagia</taxon>
        <taxon>Chitinophagales</taxon>
        <taxon>Chitinophagaceae</taxon>
        <taxon>Chitinophaga</taxon>
    </lineage>
</organism>
<keyword evidence="1" id="KW-0732">Signal</keyword>
<gene>
    <name evidence="2" type="ORF">MKQ68_04370</name>
</gene>
<dbReference type="RefSeq" id="WP_244841430.1">
    <property type="nucleotide sequence ID" value="NZ_CP107006.1"/>
</dbReference>
<evidence type="ECO:0000256" key="1">
    <source>
        <dbReference type="SAM" id="SignalP"/>
    </source>
</evidence>
<protein>
    <recommendedName>
        <fullName evidence="4">Lipocalin-like domain-containing protein</fullName>
    </recommendedName>
</protein>
<evidence type="ECO:0008006" key="4">
    <source>
        <dbReference type="Google" id="ProtNLM"/>
    </source>
</evidence>
<sequence>MKQLSLLLIAAMVAFAACSKSENPPQESLYTKVLGKWSLNGVSLQTQSNGKKADAKDGFIEFLSDSTFYIYDAGGQFFTGKFSIQDGASISLENFATIRSLTFSNTALNFILMYNGKEITIAATKAPTIALTDSTTLICKNWHLTREGTGGQLYEAARGLFDAEGNPIGSFVPDSVTFRFTTSGTYLVQMFKEKQLKSVDVFNWKWHSSLANHYVCWDNSLEFDEEKDKVEVLELNKNAFRSSQSPSTWGFVPAEK</sequence>
<feature type="chain" id="PRO_5045386550" description="Lipocalin-like domain-containing protein" evidence="1">
    <location>
        <begin position="17"/>
        <end position="256"/>
    </location>
</feature>
<proteinExistence type="predicted"/>
<dbReference type="EMBL" id="CP107006">
    <property type="protein sequence ID" value="UYQ94325.1"/>
    <property type="molecule type" value="Genomic_DNA"/>
</dbReference>
<evidence type="ECO:0000313" key="3">
    <source>
        <dbReference type="Proteomes" id="UP001162741"/>
    </source>
</evidence>
<dbReference type="Proteomes" id="UP001162741">
    <property type="component" value="Chromosome"/>
</dbReference>
<keyword evidence="3" id="KW-1185">Reference proteome</keyword>